<comment type="catalytic activity">
    <reaction evidence="1">
        <text>Hydrolysis of terminal non-reducing N-acetyl-D-hexosamine residues in N-acetyl-beta-D-hexosaminides.</text>
        <dbReference type="EC" id="3.2.1.52"/>
    </reaction>
</comment>
<dbReference type="EC" id="3.2.1.52" evidence="3"/>
<dbReference type="Pfam" id="PF00933">
    <property type="entry name" value="Glyco_hydro_3"/>
    <property type="match status" value="1"/>
</dbReference>
<dbReference type="PATRIC" id="fig|35806.4.peg.1622"/>
<reference evidence="7 8" key="1">
    <citation type="submission" date="2015-02" db="EMBL/GenBank/DDBJ databases">
        <title>Genome sequene of Rhodovulum sulfidophilum DSM 2351.</title>
        <authorList>
            <person name="Nagao N."/>
        </authorList>
    </citation>
    <scope>NUCLEOTIDE SEQUENCE [LARGE SCALE GENOMIC DNA]</scope>
    <source>
        <strain evidence="7 8">DSM 2351</strain>
    </source>
</reference>
<dbReference type="InterPro" id="IPR017853">
    <property type="entry name" value="GH"/>
</dbReference>
<dbReference type="GO" id="GO:0005975">
    <property type="term" value="P:carbohydrate metabolic process"/>
    <property type="evidence" value="ECO:0007669"/>
    <property type="project" value="InterPro"/>
</dbReference>
<name>A0A0D6B205_RHOSU</name>
<evidence type="ECO:0000256" key="1">
    <source>
        <dbReference type="ARBA" id="ARBA00001231"/>
    </source>
</evidence>
<evidence type="ECO:0000313" key="8">
    <source>
        <dbReference type="Proteomes" id="UP000064912"/>
    </source>
</evidence>
<accession>A0A0D6B205</accession>
<evidence type="ECO:0000313" key="7">
    <source>
        <dbReference type="EMBL" id="BAQ68724.1"/>
    </source>
</evidence>
<keyword evidence="5 7" id="KW-0326">Glycosidase</keyword>
<dbReference type="GO" id="GO:0004563">
    <property type="term" value="F:beta-N-acetylhexosaminidase activity"/>
    <property type="evidence" value="ECO:0007669"/>
    <property type="project" value="UniProtKB-EC"/>
</dbReference>
<dbReference type="InterPro" id="IPR036962">
    <property type="entry name" value="Glyco_hydro_3_N_sf"/>
</dbReference>
<keyword evidence="4 7" id="KW-0378">Hydrolase</keyword>
<evidence type="ECO:0000256" key="3">
    <source>
        <dbReference type="ARBA" id="ARBA00012663"/>
    </source>
</evidence>
<organism evidence="7 8">
    <name type="scientific">Rhodovulum sulfidophilum</name>
    <name type="common">Rhodobacter sulfidophilus</name>
    <dbReference type="NCBI Taxonomy" id="35806"/>
    <lineage>
        <taxon>Bacteria</taxon>
        <taxon>Pseudomonadati</taxon>
        <taxon>Pseudomonadota</taxon>
        <taxon>Alphaproteobacteria</taxon>
        <taxon>Rhodobacterales</taxon>
        <taxon>Paracoccaceae</taxon>
        <taxon>Rhodovulum</taxon>
    </lineage>
</organism>
<comment type="similarity">
    <text evidence="2">Belongs to the glycosyl hydrolase 3 family.</text>
</comment>
<dbReference type="SUPFAM" id="SSF51445">
    <property type="entry name" value="(Trans)glycosidases"/>
    <property type="match status" value="1"/>
</dbReference>
<proteinExistence type="inferred from homology"/>
<evidence type="ECO:0000256" key="2">
    <source>
        <dbReference type="ARBA" id="ARBA00005336"/>
    </source>
</evidence>
<gene>
    <name evidence="7" type="ORF">NHU_01566</name>
</gene>
<dbReference type="GO" id="GO:0009254">
    <property type="term" value="P:peptidoglycan turnover"/>
    <property type="evidence" value="ECO:0007669"/>
    <property type="project" value="TreeGrafter"/>
</dbReference>
<dbReference type="eggNOG" id="COG1472">
    <property type="taxonomic scope" value="Bacteria"/>
</dbReference>
<evidence type="ECO:0000259" key="6">
    <source>
        <dbReference type="Pfam" id="PF00933"/>
    </source>
</evidence>
<dbReference type="Gene3D" id="3.20.20.300">
    <property type="entry name" value="Glycoside hydrolase, family 3, N-terminal domain"/>
    <property type="match status" value="1"/>
</dbReference>
<sequence>MHPGGGAVSHGVGAFIAGCSGLVLTPAERAFFAETRPFGFILFARNIADPGQVRRLTGDLRQAVGRKAPILIDQEGGRVQRLRPPHWRAWAPALDQIAAAGPEMAARSMYLRARLIASELSGLGIDVDCAPVADIARPETHEILKNRCYGTDPSAVIDCARATAEGLLAGGVLPVVKHIPGHGRASADSHLHLPRVTTGAPELEASDFAVFRALCDQPMAMTAHVVYDALDPDRPATVSPLAIAAIREDIGFTGFLMSDDVSMQALNGSIGDRARAAIAAGCDAVLHCNGDMDEMTEVAGACGTLNGAAAERAARALACRRPPEPFDAAAAATALDGMLGKLAHG</sequence>
<dbReference type="PANTHER" id="PTHR30480:SF13">
    <property type="entry name" value="BETA-HEXOSAMINIDASE"/>
    <property type="match status" value="1"/>
</dbReference>
<evidence type="ECO:0000256" key="5">
    <source>
        <dbReference type="ARBA" id="ARBA00023295"/>
    </source>
</evidence>
<dbReference type="PANTHER" id="PTHR30480">
    <property type="entry name" value="BETA-HEXOSAMINIDASE-RELATED"/>
    <property type="match status" value="1"/>
</dbReference>
<dbReference type="AlphaFoldDB" id="A0A0D6B205"/>
<dbReference type="InterPro" id="IPR001764">
    <property type="entry name" value="Glyco_hydro_3_N"/>
</dbReference>
<protein>
    <recommendedName>
        <fullName evidence="3">beta-N-acetylhexosaminidase</fullName>
        <ecNumber evidence="3">3.2.1.52</ecNumber>
    </recommendedName>
</protein>
<feature type="domain" description="Glycoside hydrolase family 3 N-terminal" evidence="6">
    <location>
        <begin position="39"/>
        <end position="304"/>
    </location>
</feature>
<dbReference type="Proteomes" id="UP000064912">
    <property type="component" value="Chromosome"/>
</dbReference>
<dbReference type="NCBIfam" id="NF003740">
    <property type="entry name" value="PRK05337.1"/>
    <property type="match status" value="1"/>
</dbReference>
<evidence type="ECO:0000256" key="4">
    <source>
        <dbReference type="ARBA" id="ARBA00022801"/>
    </source>
</evidence>
<dbReference type="KEGG" id="rsu:NHU_01566"/>
<dbReference type="EMBL" id="AP014800">
    <property type="protein sequence ID" value="BAQ68724.1"/>
    <property type="molecule type" value="Genomic_DNA"/>
</dbReference>
<dbReference type="InterPro" id="IPR050226">
    <property type="entry name" value="NagZ_Beta-hexosaminidase"/>
</dbReference>